<evidence type="ECO:0000313" key="2">
    <source>
        <dbReference type="Proteomes" id="UP000659084"/>
    </source>
</evidence>
<dbReference type="EMBL" id="JACNYO010000015">
    <property type="protein sequence ID" value="MBC3213570.1"/>
    <property type="molecule type" value="Genomic_DNA"/>
</dbReference>
<reference evidence="1" key="1">
    <citation type="submission" date="2020-08" db="EMBL/GenBank/DDBJ databases">
        <title>Food and environmental bacterial isolates.</title>
        <authorList>
            <person name="Richter L."/>
            <person name="Du Plessis E.M."/>
            <person name="Duvenage S."/>
            <person name="Allam M."/>
            <person name="Korsten L."/>
        </authorList>
    </citation>
    <scope>NUCLEOTIDE SEQUENCE</scope>
    <source>
        <strain evidence="1">UPMP2127</strain>
    </source>
</reference>
<proteinExistence type="predicted"/>
<organism evidence="1 2">
    <name type="scientific">Serratia fonticola</name>
    <dbReference type="NCBI Taxonomy" id="47917"/>
    <lineage>
        <taxon>Bacteria</taxon>
        <taxon>Pseudomonadati</taxon>
        <taxon>Pseudomonadota</taxon>
        <taxon>Gammaproteobacteria</taxon>
        <taxon>Enterobacterales</taxon>
        <taxon>Yersiniaceae</taxon>
        <taxon>Serratia</taxon>
    </lineage>
</organism>
<protein>
    <submittedName>
        <fullName evidence="1">Uncharacterized protein</fullName>
    </submittedName>
</protein>
<gene>
    <name evidence="1" type="ORF">H8J20_15585</name>
</gene>
<comment type="caution">
    <text evidence="1">The sequence shown here is derived from an EMBL/GenBank/DDBJ whole genome shotgun (WGS) entry which is preliminary data.</text>
</comment>
<name>A0AAW3WT20_SERFO</name>
<dbReference type="RefSeq" id="WP_179251663.1">
    <property type="nucleotide sequence ID" value="NZ_JACBIV010000001.1"/>
</dbReference>
<sequence length="119" mass="12997">MQKFEYQPTTMGDILVDTASDLFSRTELKGVTLPKDVFVGDILSKDTLELFKAGDANPIVCLSDRSAGAEKTIRIVDRHVVITDFRLNAADAAAKKEALTKLTESGSIRLATNADFYKA</sequence>
<accession>A0AAW3WT20</accession>
<dbReference type="AlphaFoldDB" id="A0AAW3WT20"/>
<dbReference type="Proteomes" id="UP000659084">
    <property type="component" value="Unassembled WGS sequence"/>
</dbReference>
<evidence type="ECO:0000313" key="1">
    <source>
        <dbReference type="EMBL" id="MBC3213570.1"/>
    </source>
</evidence>